<dbReference type="PANTHER" id="PTHR14791:SF29">
    <property type="entry name" value="PROTEIN KIBRA"/>
    <property type="match status" value="1"/>
</dbReference>
<protein>
    <recommendedName>
        <fullName evidence="4">WW domain-containing protein</fullName>
    </recommendedName>
</protein>
<dbReference type="SUPFAM" id="SSF51045">
    <property type="entry name" value="WW domain"/>
    <property type="match status" value="1"/>
</dbReference>
<name>A0AAD2AC74_9LAMI</name>
<feature type="region of interest" description="Disordered" evidence="1">
    <location>
        <begin position="111"/>
        <end position="132"/>
    </location>
</feature>
<keyword evidence="3" id="KW-1185">Reference proteome</keyword>
<evidence type="ECO:0000313" key="2">
    <source>
        <dbReference type="EMBL" id="CAI9785043.1"/>
    </source>
</evidence>
<dbReference type="PANTHER" id="PTHR14791">
    <property type="entry name" value="BOMB/KIRA PROTEINS"/>
    <property type="match status" value="1"/>
</dbReference>
<dbReference type="InterPro" id="IPR051105">
    <property type="entry name" value="WWC/KIBRA_Hippo_Reg"/>
</dbReference>
<dbReference type="AlphaFoldDB" id="A0AAD2AC74"/>
<evidence type="ECO:0000313" key="3">
    <source>
        <dbReference type="Proteomes" id="UP000834106"/>
    </source>
</evidence>
<reference evidence="2" key="1">
    <citation type="submission" date="2023-05" db="EMBL/GenBank/DDBJ databases">
        <authorList>
            <person name="Huff M."/>
        </authorList>
    </citation>
    <scope>NUCLEOTIDE SEQUENCE</scope>
</reference>
<dbReference type="Gene3D" id="2.20.70.10">
    <property type="match status" value="1"/>
</dbReference>
<organism evidence="2 3">
    <name type="scientific">Fraxinus pennsylvanica</name>
    <dbReference type="NCBI Taxonomy" id="56036"/>
    <lineage>
        <taxon>Eukaryota</taxon>
        <taxon>Viridiplantae</taxon>
        <taxon>Streptophyta</taxon>
        <taxon>Embryophyta</taxon>
        <taxon>Tracheophyta</taxon>
        <taxon>Spermatophyta</taxon>
        <taxon>Magnoliopsida</taxon>
        <taxon>eudicotyledons</taxon>
        <taxon>Gunneridae</taxon>
        <taxon>Pentapetalae</taxon>
        <taxon>asterids</taxon>
        <taxon>lamiids</taxon>
        <taxon>Lamiales</taxon>
        <taxon>Oleaceae</taxon>
        <taxon>Oleeae</taxon>
        <taxon>Fraxinus</taxon>
    </lineage>
</organism>
<gene>
    <name evidence="2" type="ORF">FPE_LOCUS32473</name>
</gene>
<dbReference type="InterPro" id="IPR036020">
    <property type="entry name" value="WW_dom_sf"/>
</dbReference>
<evidence type="ECO:0000256" key="1">
    <source>
        <dbReference type="SAM" id="MobiDB-lite"/>
    </source>
</evidence>
<sequence>MATITSSIESSLENGSLNHLKISSSDSNSSVSVGGSGGAESGYRDSDSPKTHHFSKTIELNSEIPLPEYWEQFLDLQTGKMYYKNWNTGIKVTEDPRTTAVYCGNLYSEDDSRSYDSDGSSSESCASSSTERWSHNGDRFMEEFNVLVAVGCKSCLMYYMVPKLRKDCPRCRGPLLRF</sequence>
<feature type="compositionally biased region" description="Low complexity" evidence="1">
    <location>
        <begin position="23"/>
        <end position="33"/>
    </location>
</feature>
<feature type="compositionally biased region" description="Low complexity" evidence="1">
    <location>
        <begin position="117"/>
        <end position="131"/>
    </location>
</feature>
<evidence type="ECO:0008006" key="4">
    <source>
        <dbReference type="Google" id="ProtNLM"/>
    </source>
</evidence>
<proteinExistence type="predicted"/>
<feature type="region of interest" description="Disordered" evidence="1">
    <location>
        <begin position="23"/>
        <end position="54"/>
    </location>
</feature>
<dbReference type="EMBL" id="OU503056">
    <property type="protein sequence ID" value="CAI9785043.1"/>
    <property type="molecule type" value="Genomic_DNA"/>
</dbReference>
<dbReference type="Proteomes" id="UP000834106">
    <property type="component" value="Chromosome 21"/>
</dbReference>
<accession>A0AAD2AC74</accession>